<comment type="caution">
    <text evidence="3">The sequence shown here is derived from an EMBL/GenBank/DDBJ whole genome shotgun (WGS) entry which is preliminary data.</text>
</comment>
<sequence length="125" mass="13718">MPQSQKNRAWNRGARLAILYKQMKVNLLNLDKICVTLAKKNRIPTWIGHIPLILVFAGTLAGLLTVGFVISACLIFLLCITFIAKNVSSSAPDDDDSSTGPGYRYGKDGYGYYTGSDDITSEKLD</sequence>
<keyword evidence="2" id="KW-0472">Membrane</keyword>
<protein>
    <submittedName>
        <fullName evidence="3">Uncharacterized protein</fullName>
    </submittedName>
</protein>
<feature type="compositionally biased region" description="Low complexity" evidence="1">
    <location>
        <begin position="98"/>
        <end position="115"/>
    </location>
</feature>
<accession>A0A839CA34</accession>
<name>A0A839CA34_CITFR</name>
<reference evidence="3" key="1">
    <citation type="submission" date="2021-07" db="EMBL/GenBank/DDBJ databases">
        <authorList>
            <consortium name="Clinical and Environmental Microbiology Branch: Whole genome sequencing antimicrobial resistance pathogens in the healthcare setting"/>
        </authorList>
    </citation>
    <scope>NUCLEOTIDE SEQUENCE</scope>
    <source>
        <strain evidence="3">2021DK-00049</strain>
    </source>
</reference>
<dbReference type="AlphaFoldDB" id="A0A839CA34"/>
<keyword evidence="2" id="KW-0812">Transmembrane</keyword>
<organism evidence="3">
    <name type="scientific">Citrobacter freundii</name>
    <dbReference type="NCBI Taxonomy" id="546"/>
    <lineage>
        <taxon>Bacteria</taxon>
        <taxon>Pseudomonadati</taxon>
        <taxon>Pseudomonadota</taxon>
        <taxon>Gammaproteobacteria</taxon>
        <taxon>Enterobacterales</taxon>
        <taxon>Enterobacteriaceae</taxon>
        <taxon>Citrobacter</taxon>
        <taxon>Citrobacter freundii complex</taxon>
    </lineage>
</organism>
<evidence type="ECO:0000256" key="1">
    <source>
        <dbReference type="SAM" id="MobiDB-lite"/>
    </source>
</evidence>
<dbReference type="EMBL" id="ABBJDF010000028">
    <property type="protein sequence ID" value="EHT9941160.1"/>
    <property type="molecule type" value="Genomic_DNA"/>
</dbReference>
<proteinExistence type="predicted"/>
<keyword evidence="2" id="KW-1133">Transmembrane helix</keyword>
<feature type="region of interest" description="Disordered" evidence="1">
    <location>
        <begin position="88"/>
        <end position="125"/>
    </location>
</feature>
<evidence type="ECO:0000313" key="3">
    <source>
        <dbReference type="EMBL" id="EHT9941160.1"/>
    </source>
</evidence>
<gene>
    <name evidence="3" type="ORF">KY227_004291</name>
</gene>
<feature type="transmembrane region" description="Helical" evidence="2">
    <location>
        <begin position="50"/>
        <end position="83"/>
    </location>
</feature>
<evidence type="ECO:0000256" key="2">
    <source>
        <dbReference type="SAM" id="Phobius"/>
    </source>
</evidence>
<dbReference type="RefSeq" id="WP_016808242.1">
    <property type="nucleotide sequence ID" value="NZ_CP024679.1"/>
</dbReference>